<dbReference type="Proteomes" id="UP000007241">
    <property type="component" value="Unassembled WGS sequence"/>
</dbReference>
<organism evidence="4 5">
    <name type="scientific">Batrachochytrium dendrobatidis (strain JAM81 / FGSC 10211)</name>
    <name type="common">Frog chytrid fungus</name>
    <dbReference type="NCBI Taxonomy" id="684364"/>
    <lineage>
        <taxon>Eukaryota</taxon>
        <taxon>Fungi</taxon>
        <taxon>Fungi incertae sedis</taxon>
        <taxon>Chytridiomycota</taxon>
        <taxon>Chytridiomycota incertae sedis</taxon>
        <taxon>Chytridiomycetes</taxon>
        <taxon>Rhizophydiales</taxon>
        <taxon>Rhizophydiales incertae sedis</taxon>
        <taxon>Batrachochytrium</taxon>
    </lineage>
</organism>
<dbReference type="NCBIfam" id="TIGR00369">
    <property type="entry name" value="unchar_dom_1"/>
    <property type="match status" value="1"/>
</dbReference>
<dbReference type="Pfam" id="PF03061">
    <property type="entry name" value="4HBT"/>
    <property type="match status" value="1"/>
</dbReference>
<dbReference type="PANTHER" id="PTHR21660:SF1">
    <property type="entry name" value="ACYL-COENZYME A THIOESTERASE 13"/>
    <property type="match status" value="1"/>
</dbReference>
<evidence type="ECO:0000313" key="4">
    <source>
        <dbReference type="EMBL" id="EGF77835.1"/>
    </source>
</evidence>
<proteinExistence type="inferred from homology"/>
<protein>
    <recommendedName>
        <fullName evidence="3">Thioesterase domain-containing protein</fullName>
    </recommendedName>
</protein>
<evidence type="ECO:0000259" key="3">
    <source>
        <dbReference type="Pfam" id="PF03061"/>
    </source>
</evidence>
<dbReference type="InterPro" id="IPR029069">
    <property type="entry name" value="HotDog_dom_sf"/>
</dbReference>
<dbReference type="FunCoup" id="F4PA38">
    <property type="interactions" value="62"/>
</dbReference>
<dbReference type="STRING" id="684364.F4PA38"/>
<dbReference type="OrthoDB" id="46529at2759"/>
<reference evidence="4 5" key="1">
    <citation type="submission" date="2009-12" db="EMBL/GenBank/DDBJ databases">
        <title>The draft genome of Batrachochytrium dendrobatidis.</title>
        <authorList>
            <consortium name="US DOE Joint Genome Institute (JGI-PGF)"/>
            <person name="Kuo A."/>
            <person name="Salamov A."/>
            <person name="Schmutz J."/>
            <person name="Lucas S."/>
            <person name="Pitluck S."/>
            <person name="Rosenblum E."/>
            <person name="Stajich J."/>
            <person name="Eisen M."/>
            <person name="Grigoriev I.V."/>
        </authorList>
    </citation>
    <scope>NUCLEOTIDE SEQUENCE [LARGE SCALE GENOMIC DNA]</scope>
    <source>
        <strain evidence="5">JAM81 / FGSC 10211</strain>
    </source>
</reference>
<keyword evidence="2" id="KW-0378">Hydrolase</keyword>
<dbReference type="InterPro" id="IPR039298">
    <property type="entry name" value="ACOT13"/>
</dbReference>
<feature type="domain" description="Thioesterase" evidence="3">
    <location>
        <begin position="57"/>
        <end position="128"/>
    </location>
</feature>
<comment type="similarity">
    <text evidence="1">Belongs to the thioesterase PaaI family.</text>
</comment>
<gene>
    <name evidence="4" type="ORF">BATDEDRAFT_91277</name>
</gene>
<accession>F4PA38</accession>
<dbReference type="PANTHER" id="PTHR21660">
    <property type="entry name" value="THIOESTERASE SUPERFAMILY MEMBER-RELATED"/>
    <property type="match status" value="1"/>
</dbReference>
<dbReference type="InParanoid" id="F4PA38"/>
<dbReference type="CDD" id="cd03443">
    <property type="entry name" value="PaaI_thioesterase"/>
    <property type="match status" value="1"/>
</dbReference>
<dbReference type="SUPFAM" id="SSF54637">
    <property type="entry name" value="Thioesterase/thiol ester dehydrase-isomerase"/>
    <property type="match status" value="1"/>
</dbReference>
<evidence type="ECO:0000256" key="2">
    <source>
        <dbReference type="ARBA" id="ARBA00022801"/>
    </source>
</evidence>
<evidence type="ECO:0000313" key="5">
    <source>
        <dbReference type="Proteomes" id="UP000007241"/>
    </source>
</evidence>
<dbReference type="EMBL" id="GL882890">
    <property type="protein sequence ID" value="EGF77835.1"/>
    <property type="molecule type" value="Genomic_DNA"/>
</dbReference>
<keyword evidence="5" id="KW-1185">Reference proteome</keyword>
<dbReference type="HOGENOM" id="CLU_089876_12_2_1"/>
<dbReference type="RefSeq" id="XP_006681491.1">
    <property type="nucleotide sequence ID" value="XM_006681428.1"/>
</dbReference>
<dbReference type="Gene3D" id="3.10.129.10">
    <property type="entry name" value="Hotdog Thioesterase"/>
    <property type="match status" value="1"/>
</dbReference>
<name>F4PA38_BATDJ</name>
<dbReference type="InterPro" id="IPR003736">
    <property type="entry name" value="PAAI_dom"/>
</dbReference>
<dbReference type="InterPro" id="IPR006683">
    <property type="entry name" value="Thioestr_dom"/>
</dbReference>
<dbReference type="OMA" id="IYEESGM"/>
<dbReference type="AlphaFoldDB" id="F4PA38"/>
<dbReference type="GeneID" id="18244213"/>
<dbReference type="GO" id="GO:0047617">
    <property type="term" value="F:fatty acyl-CoA hydrolase activity"/>
    <property type="evidence" value="ECO:0000318"/>
    <property type="project" value="GO_Central"/>
</dbReference>
<evidence type="ECO:0000256" key="1">
    <source>
        <dbReference type="ARBA" id="ARBA00008324"/>
    </source>
</evidence>
<sequence length="134" mass="14121">MKHIKAVEAVNGLVKLMRVDGFTASTLKHLNVVKVNADSVVCEMPVAKAHLNVMDGLHGGVTATIVDVMGSLAIAAKTGTVYTGVSTDITVQYLSGGKLNDMLRIEADCPKAGKSLAFSHVRIFNGEKILATGR</sequence>